<feature type="transmembrane region" description="Helical" evidence="1">
    <location>
        <begin position="66"/>
        <end position="87"/>
    </location>
</feature>
<keyword evidence="1" id="KW-1133">Transmembrane helix</keyword>
<dbReference type="Proteomes" id="UP000419743">
    <property type="component" value="Unassembled WGS sequence"/>
</dbReference>
<feature type="transmembrane region" description="Helical" evidence="1">
    <location>
        <begin position="193"/>
        <end position="211"/>
    </location>
</feature>
<dbReference type="EMBL" id="CACRYJ010000048">
    <property type="protein sequence ID" value="VZO38536.1"/>
    <property type="molecule type" value="Genomic_DNA"/>
</dbReference>
<comment type="caution">
    <text evidence="2">The sequence shown here is derived from an EMBL/GenBank/DDBJ whole genome shotgun (WGS) entry which is preliminary data.</text>
</comment>
<keyword evidence="1" id="KW-0472">Membrane</keyword>
<accession>A0A7M4DMC7</accession>
<feature type="transmembrane region" description="Helical" evidence="1">
    <location>
        <begin position="217"/>
        <end position="237"/>
    </location>
</feature>
<feature type="transmembrane region" description="Helical" evidence="1">
    <location>
        <begin position="99"/>
        <end position="121"/>
    </location>
</feature>
<evidence type="ECO:0008006" key="4">
    <source>
        <dbReference type="Google" id="ProtNLM"/>
    </source>
</evidence>
<name>A0A7M4DMC7_9MICO</name>
<keyword evidence="3" id="KW-1185">Reference proteome</keyword>
<evidence type="ECO:0000256" key="1">
    <source>
        <dbReference type="SAM" id="Phobius"/>
    </source>
</evidence>
<keyword evidence="1" id="KW-0812">Transmembrane</keyword>
<proteinExistence type="predicted"/>
<sequence>MTVAAGQTRTPLPHRGRAIVLGAVLPALLLGGACALVLSWRDRLPDPVAVHWGISGVDRTGSFAELVAPMLILGLATLVVTATLSIVSGRSALNRRMIVGISAGMAAMYAVLLVGMCWVQLDVPTAEQAGDPGATIALGLLALAVVGAVAGALAGSDPPQAATGELPADAARLPLGPTETAVWIRTVTAARSWLLWTLVVVVLAGSAILGVLTGQWWLIPILAATAALVAATTSWSVRVDARGLTARGLYGWPRIRVPADEVERADAITIAPFAEFGGWGLRTDVRGRTGLVVRKGPAISIQRTGGRVVVVTVPDAERGAALLNTVAVRARTPMPDGGSSSGGPLA</sequence>
<evidence type="ECO:0000313" key="2">
    <source>
        <dbReference type="EMBL" id="VZO38536.1"/>
    </source>
</evidence>
<dbReference type="RefSeq" id="WP_156741986.1">
    <property type="nucleotide sequence ID" value="NZ_CACRYJ010000048.1"/>
</dbReference>
<feature type="transmembrane region" description="Helical" evidence="1">
    <location>
        <begin position="133"/>
        <end position="154"/>
    </location>
</feature>
<reference evidence="2 3" key="1">
    <citation type="submission" date="2019-11" db="EMBL/GenBank/DDBJ databases">
        <authorList>
            <person name="Criscuolo A."/>
        </authorList>
    </citation>
    <scope>NUCLEOTIDE SEQUENCE [LARGE SCALE GENOMIC DNA]</scope>
    <source>
        <strain evidence="2">CIP111667</strain>
    </source>
</reference>
<feature type="transmembrane region" description="Helical" evidence="1">
    <location>
        <begin position="18"/>
        <end position="40"/>
    </location>
</feature>
<protein>
    <recommendedName>
        <fullName evidence="4">DUF1648 domain-containing protein</fullName>
    </recommendedName>
</protein>
<dbReference type="AlphaFoldDB" id="A0A7M4DMC7"/>
<gene>
    <name evidence="2" type="ORF">HALOF300_03298</name>
</gene>
<organism evidence="2 3">
    <name type="scientific">Occultella aeris</name>
    <dbReference type="NCBI Taxonomy" id="2761496"/>
    <lineage>
        <taxon>Bacteria</taxon>
        <taxon>Bacillati</taxon>
        <taxon>Actinomycetota</taxon>
        <taxon>Actinomycetes</taxon>
        <taxon>Micrococcales</taxon>
        <taxon>Ruaniaceae</taxon>
        <taxon>Occultella</taxon>
    </lineage>
</organism>
<evidence type="ECO:0000313" key="3">
    <source>
        <dbReference type="Proteomes" id="UP000419743"/>
    </source>
</evidence>